<dbReference type="NCBIfam" id="NF004200">
    <property type="entry name" value="PRK05653.1-5"/>
    <property type="match status" value="1"/>
</dbReference>
<dbReference type="PANTHER" id="PTHR42879:SF2">
    <property type="entry name" value="3-OXOACYL-[ACYL-CARRIER-PROTEIN] REDUCTASE FABG"/>
    <property type="match status" value="1"/>
</dbReference>
<dbReference type="Proteomes" id="UP000018731">
    <property type="component" value="Unassembled WGS sequence"/>
</dbReference>
<name>V8CEB8_9HELI</name>
<dbReference type="PATRIC" id="fig|1357400.3.peg.546"/>
<evidence type="ECO:0000313" key="4">
    <source>
        <dbReference type="EMBL" id="ETD25066.1"/>
    </source>
</evidence>
<dbReference type="NCBIfam" id="NF009466">
    <property type="entry name" value="PRK12826.1-2"/>
    <property type="match status" value="1"/>
</dbReference>
<gene>
    <name evidence="4" type="ORF">HMPREF2086_00401</name>
</gene>
<dbReference type="OrthoDB" id="5499704at2"/>
<dbReference type="InterPro" id="IPR036291">
    <property type="entry name" value="NAD(P)-bd_dom_sf"/>
</dbReference>
<sequence length="238" mass="25237">MSDTRQVLITGSSRGIGAGIARELKKQGYEVILHGKSKTDALDSLADELGAKSLIFDVADTKECKRVLESYASENPALWGVVLNAGIARDNTFVGLEEEEWKGVIDTNLHSFYNVLHPLLMPMARAKCGRVVVISSVSGVIGNRGQSNYAASKAGLIGAAKSLSIELASRNICVNVVAPGLIRTDMTSGNLPKEQILQAIPAKRFGEVEDVAPLVAFLLSDGASYITRQVIGVNGGLA</sequence>
<dbReference type="Pfam" id="PF13561">
    <property type="entry name" value="adh_short_C2"/>
    <property type="match status" value="1"/>
</dbReference>
<dbReference type="GO" id="GO:0016491">
    <property type="term" value="F:oxidoreductase activity"/>
    <property type="evidence" value="ECO:0007669"/>
    <property type="project" value="UniProtKB-KW"/>
</dbReference>
<evidence type="ECO:0000256" key="2">
    <source>
        <dbReference type="ARBA" id="ARBA00023002"/>
    </source>
</evidence>
<protein>
    <recommendedName>
        <fullName evidence="3">Ketoreductase domain-containing protein</fullName>
    </recommendedName>
</protein>
<dbReference type="eggNOG" id="COG1028">
    <property type="taxonomic scope" value="Bacteria"/>
</dbReference>
<dbReference type="PRINTS" id="PR00080">
    <property type="entry name" value="SDRFAMILY"/>
</dbReference>
<dbReference type="Gene3D" id="3.40.50.720">
    <property type="entry name" value="NAD(P)-binding Rossmann-like Domain"/>
    <property type="match status" value="1"/>
</dbReference>
<dbReference type="SUPFAM" id="SSF51735">
    <property type="entry name" value="NAD(P)-binding Rossmann-fold domains"/>
    <property type="match status" value="1"/>
</dbReference>
<dbReference type="STRING" id="1357400.HMPREF2086_00401"/>
<reference evidence="4 5" key="1">
    <citation type="journal article" date="2014" name="Genome Announc.">
        <title>Draft genome sequences of six enterohepatic helicobacter species isolated from humans and one from rhesus macaques.</title>
        <authorList>
            <person name="Shen Z."/>
            <person name="Sheh A."/>
            <person name="Young S.K."/>
            <person name="Abouelliel A."/>
            <person name="Ward D.V."/>
            <person name="Earl A.M."/>
            <person name="Fox J.G."/>
        </authorList>
    </citation>
    <scope>NUCLEOTIDE SEQUENCE [LARGE SCALE GENOMIC DNA]</scope>
    <source>
        <strain evidence="4 5">MIT 99-5501</strain>
    </source>
</reference>
<dbReference type="InterPro" id="IPR057326">
    <property type="entry name" value="KR_dom"/>
</dbReference>
<accession>V8CEB8</accession>
<organism evidence="4 5">
    <name type="scientific">Helicobacter macacae MIT 99-5501</name>
    <dbReference type="NCBI Taxonomy" id="1357400"/>
    <lineage>
        <taxon>Bacteria</taxon>
        <taxon>Pseudomonadati</taxon>
        <taxon>Campylobacterota</taxon>
        <taxon>Epsilonproteobacteria</taxon>
        <taxon>Campylobacterales</taxon>
        <taxon>Helicobacteraceae</taxon>
        <taxon>Helicobacter</taxon>
    </lineage>
</organism>
<keyword evidence="5" id="KW-1185">Reference proteome</keyword>
<evidence type="ECO:0000313" key="5">
    <source>
        <dbReference type="Proteomes" id="UP000018731"/>
    </source>
</evidence>
<proteinExistence type="inferred from homology"/>
<dbReference type="EMBL" id="AZJI01000001">
    <property type="protein sequence ID" value="ETD25066.1"/>
    <property type="molecule type" value="Genomic_DNA"/>
</dbReference>
<dbReference type="SMART" id="SM00822">
    <property type="entry name" value="PKS_KR"/>
    <property type="match status" value="1"/>
</dbReference>
<comment type="similarity">
    <text evidence="1">Belongs to the short-chain dehydrogenases/reductases (SDR) family.</text>
</comment>
<dbReference type="InterPro" id="IPR050259">
    <property type="entry name" value="SDR"/>
</dbReference>
<dbReference type="AlphaFoldDB" id="V8CEB8"/>
<evidence type="ECO:0000259" key="3">
    <source>
        <dbReference type="SMART" id="SM00822"/>
    </source>
</evidence>
<dbReference type="InterPro" id="IPR002347">
    <property type="entry name" value="SDR_fam"/>
</dbReference>
<feature type="domain" description="Ketoreductase" evidence="3">
    <location>
        <begin position="5"/>
        <end position="171"/>
    </location>
</feature>
<dbReference type="PRINTS" id="PR00081">
    <property type="entry name" value="GDHRDH"/>
</dbReference>
<dbReference type="FunFam" id="3.40.50.720:FF:000173">
    <property type="entry name" value="3-oxoacyl-[acyl-carrier protein] reductase"/>
    <property type="match status" value="1"/>
</dbReference>
<evidence type="ECO:0000256" key="1">
    <source>
        <dbReference type="ARBA" id="ARBA00006484"/>
    </source>
</evidence>
<keyword evidence="2" id="KW-0560">Oxidoreductase</keyword>
<dbReference type="PANTHER" id="PTHR42879">
    <property type="entry name" value="3-OXOACYL-(ACYL-CARRIER-PROTEIN) REDUCTASE"/>
    <property type="match status" value="1"/>
</dbReference>
<dbReference type="HOGENOM" id="CLU_010194_1_3_7"/>
<dbReference type="RefSeq" id="WP_023927081.1">
    <property type="nucleotide sequence ID" value="NZ_KI669454.1"/>
</dbReference>
<comment type="caution">
    <text evidence="4">The sequence shown here is derived from an EMBL/GenBank/DDBJ whole genome shotgun (WGS) entry which is preliminary data.</text>
</comment>